<comment type="caution">
    <text evidence="6">The sequence shown here is derived from an EMBL/GenBank/DDBJ whole genome shotgun (WGS) entry which is preliminary data.</text>
</comment>
<dbReference type="SUPFAM" id="SSF48498">
    <property type="entry name" value="Tetracyclin repressor-like, C-terminal domain"/>
    <property type="match status" value="1"/>
</dbReference>
<dbReference type="InterPro" id="IPR050109">
    <property type="entry name" value="HTH-type_TetR-like_transc_reg"/>
</dbReference>
<dbReference type="GO" id="GO:0000976">
    <property type="term" value="F:transcription cis-regulatory region binding"/>
    <property type="evidence" value="ECO:0007669"/>
    <property type="project" value="TreeGrafter"/>
</dbReference>
<protein>
    <submittedName>
        <fullName evidence="6">TetR/AcrR family transcriptional regulator</fullName>
    </submittedName>
</protein>
<dbReference type="PANTHER" id="PTHR30055">
    <property type="entry name" value="HTH-TYPE TRANSCRIPTIONAL REGULATOR RUTR"/>
    <property type="match status" value="1"/>
</dbReference>
<accession>A0A371P9J8</accession>
<evidence type="ECO:0000256" key="2">
    <source>
        <dbReference type="ARBA" id="ARBA00023125"/>
    </source>
</evidence>
<dbReference type="InterPro" id="IPR011075">
    <property type="entry name" value="TetR_C"/>
</dbReference>
<keyword evidence="2 4" id="KW-0238">DNA-binding</keyword>
<dbReference type="AlphaFoldDB" id="A0A371P9J8"/>
<evidence type="ECO:0000256" key="4">
    <source>
        <dbReference type="PROSITE-ProRule" id="PRU00335"/>
    </source>
</evidence>
<feature type="DNA-binding region" description="H-T-H motif" evidence="4">
    <location>
        <begin position="36"/>
        <end position="55"/>
    </location>
</feature>
<dbReference type="Gene3D" id="1.10.357.10">
    <property type="entry name" value="Tetracycline Repressor, domain 2"/>
    <property type="match status" value="1"/>
</dbReference>
<proteinExistence type="predicted"/>
<dbReference type="GO" id="GO:0003700">
    <property type="term" value="F:DNA-binding transcription factor activity"/>
    <property type="evidence" value="ECO:0007669"/>
    <property type="project" value="TreeGrafter"/>
</dbReference>
<keyword evidence="3" id="KW-0804">Transcription</keyword>
<sequence>MDLEQPARRRRGAELENALLDAAWEQLTQGGYAAFTIDAVAERAGTSKPVVYRRWADKHELLRAAVRHVSDRTIRPAPDTGSLRGDLIEQLVYASRHRLNLAAMLMVHLGGYFEESGTSPADLRELLLGGSRSRTEEAVERAVARGEVDPDRLTPRIIDLPFALFRHEAMMTLKPVPEEVAAEIVDTIFLPLVRPLP</sequence>
<evidence type="ECO:0000259" key="5">
    <source>
        <dbReference type="PROSITE" id="PS50977"/>
    </source>
</evidence>
<dbReference type="SUPFAM" id="SSF46689">
    <property type="entry name" value="Homeodomain-like"/>
    <property type="match status" value="1"/>
</dbReference>
<evidence type="ECO:0000313" key="7">
    <source>
        <dbReference type="Proteomes" id="UP000265581"/>
    </source>
</evidence>
<dbReference type="RefSeq" id="WP_119702713.1">
    <property type="nucleotide sequence ID" value="NZ_JBHSOI010000001.1"/>
</dbReference>
<gene>
    <name evidence="6" type="ORF">DX116_03025</name>
</gene>
<dbReference type="Gene3D" id="1.10.10.60">
    <property type="entry name" value="Homeodomain-like"/>
    <property type="match status" value="1"/>
</dbReference>
<organism evidence="6 7">
    <name type="scientific">Aeromicrobium endophyticum</name>
    <dbReference type="NCBI Taxonomy" id="2292704"/>
    <lineage>
        <taxon>Bacteria</taxon>
        <taxon>Bacillati</taxon>
        <taxon>Actinomycetota</taxon>
        <taxon>Actinomycetes</taxon>
        <taxon>Propionibacteriales</taxon>
        <taxon>Nocardioidaceae</taxon>
        <taxon>Aeromicrobium</taxon>
    </lineage>
</organism>
<dbReference type="Pfam" id="PF00440">
    <property type="entry name" value="TetR_N"/>
    <property type="match status" value="1"/>
</dbReference>
<dbReference type="InterPro" id="IPR001647">
    <property type="entry name" value="HTH_TetR"/>
</dbReference>
<reference evidence="6 7" key="1">
    <citation type="submission" date="2018-08" db="EMBL/GenBank/DDBJ databases">
        <title>Aeromicrobium sp. M2KJ-4, whole genome shotgun sequence.</title>
        <authorList>
            <person name="Tuo L."/>
        </authorList>
    </citation>
    <scope>NUCLEOTIDE SEQUENCE [LARGE SCALE GENOMIC DNA]</scope>
    <source>
        <strain evidence="6 7">M2KJ-4</strain>
    </source>
</reference>
<dbReference type="OrthoDB" id="9796019at2"/>
<dbReference type="PRINTS" id="PR00455">
    <property type="entry name" value="HTHTETR"/>
</dbReference>
<feature type="domain" description="HTH tetR-type" evidence="5">
    <location>
        <begin position="13"/>
        <end position="73"/>
    </location>
</feature>
<keyword evidence="1" id="KW-0805">Transcription regulation</keyword>
<dbReference type="PROSITE" id="PS50977">
    <property type="entry name" value="HTH_TETR_2"/>
    <property type="match status" value="1"/>
</dbReference>
<dbReference type="Proteomes" id="UP000265581">
    <property type="component" value="Unassembled WGS sequence"/>
</dbReference>
<dbReference type="EMBL" id="QUBR01000001">
    <property type="protein sequence ID" value="REK72601.1"/>
    <property type="molecule type" value="Genomic_DNA"/>
</dbReference>
<name>A0A371P9J8_9ACTN</name>
<dbReference type="InterPro" id="IPR036271">
    <property type="entry name" value="Tet_transcr_reg_TetR-rel_C_sf"/>
</dbReference>
<dbReference type="InterPro" id="IPR009057">
    <property type="entry name" value="Homeodomain-like_sf"/>
</dbReference>
<dbReference type="Pfam" id="PF16859">
    <property type="entry name" value="TetR_C_11"/>
    <property type="match status" value="1"/>
</dbReference>
<evidence type="ECO:0000313" key="6">
    <source>
        <dbReference type="EMBL" id="REK72601.1"/>
    </source>
</evidence>
<evidence type="ECO:0000256" key="3">
    <source>
        <dbReference type="ARBA" id="ARBA00023163"/>
    </source>
</evidence>
<evidence type="ECO:0000256" key="1">
    <source>
        <dbReference type="ARBA" id="ARBA00023015"/>
    </source>
</evidence>
<keyword evidence="7" id="KW-1185">Reference proteome</keyword>
<dbReference type="PANTHER" id="PTHR30055:SF148">
    <property type="entry name" value="TETR-FAMILY TRANSCRIPTIONAL REGULATOR"/>
    <property type="match status" value="1"/>
</dbReference>